<protein>
    <submittedName>
        <fullName evidence="1">Triphosphoribosyl-dephospho-CoA synthase</fullName>
    </submittedName>
</protein>
<accession>A0A1H3H0E0</accession>
<dbReference type="RefSeq" id="WP_091462087.1">
    <property type="nucleotide sequence ID" value="NZ_FNPD01000011.1"/>
</dbReference>
<proteinExistence type="predicted"/>
<dbReference type="Pfam" id="PF01874">
    <property type="entry name" value="CitG"/>
    <property type="match status" value="1"/>
</dbReference>
<reference evidence="2" key="1">
    <citation type="submission" date="2016-10" db="EMBL/GenBank/DDBJ databases">
        <authorList>
            <person name="Varghese N."/>
            <person name="Submissions S."/>
        </authorList>
    </citation>
    <scope>NUCLEOTIDE SEQUENCE [LARGE SCALE GENOMIC DNA]</scope>
    <source>
        <strain evidence="2">DSM 13490</strain>
    </source>
</reference>
<dbReference type="Proteomes" id="UP000199266">
    <property type="component" value="Unassembled WGS sequence"/>
</dbReference>
<evidence type="ECO:0000313" key="2">
    <source>
        <dbReference type="Proteomes" id="UP000199266"/>
    </source>
</evidence>
<dbReference type="Gene3D" id="1.10.4200.10">
    <property type="entry name" value="Triphosphoribosyl-dephospho-CoA protein"/>
    <property type="match status" value="1"/>
</dbReference>
<evidence type="ECO:0000313" key="1">
    <source>
        <dbReference type="EMBL" id="SDY08847.1"/>
    </source>
</evidence>
<sequence length="298" mass="32810">MMYAIDEIIWAAQLASIVEVCSKKPGNVHINRSFHDTNPFDFFAGAVALGSAFQELDRLSVGEIVLESIKARAKLTSANVNLGIILLLAPLSKAALCCDNDSDAEAIRNSLRGVLGSLSESDAVKTYEAIRMSGAGGMGRVDLYDVNEMPRGITLREAMAEASDRDSIAREYVTDFSITFELSLPSFADALERGLRLRDAAVQAFLTILSKVPDTLIFRKLGWEEAVEISGKAFEVLERGGVMTERGRKSIHNFDNFLRKKGNKRNPGTTADLVVSGIFLYFLDAIHRGLMRDLVTRW</sequence>
<dbReference type="PANTHER" id="PTHR42280:SF1">
    <property type="entry name" value="CITG FAMILY PROTEIN"/>
    <property type="match status" value="1"/>
</dbReference>
<dbReference type="GO" id="GO:0046917">
    <property type="term" value="F:triphosphoribosyl-dephospho-CoA synthase activity"/>
    <property type="evidence" value="ECO:0007669"/>
    <property type="project" value="InterPro"/>
</dbReference>
<dbReference type="AlphaFoldDB" id="A0A1H3H0E0"/>
<organism evidence="1 2">
    <name type="scientific">Acetomicrobium thermoterrenum DSM 13490</name>
    <dbReference type="NCBI Taxonomy" id="1120987"/>
    <lineage>
        <taxon>Bacteria</taxon>
        <taxon>Thermotogati</taxon>
        <taxon>Synergistota</taxon>
        <taxon>Synergistia</taxon>
        <taxon>Synergistales</taxon>
        <taxon>Acetomicrobiaceae</taxon>
        <taxon>Acetomicrobium</taxon>
    </lineage>
</organism>
<gene>
    <name evidence="1" type="ORF">SAMN03080603_01716</name>
</gene>
<dbReference type="GO" id="GO:0005524">
    <property type="term" value="F:ATP binding"/>
    <property type="evidence" value="ECO:0007669"/>
    <property type="project" value="InterPro"/>
</dbReference>
<dbReference type="EMBL" id="FNPD01000011">
    <property type="protein sequence ID" value="SDY08847.1"/>
    <property type="molecule type" value="Genomic_DNA"/>
</dbReference>
<keyword evidence="2" id="KW-1185">Reference proteome</keyword>
<dbReference type="InterPro" id="IPR002736">
    <property type="entry name" value="CitG"/>
</dbReference>
<dbReference type="PANTHER" id="PTHR42280">
    <property type="entry name" value="CITG FAMILY PROTEIN"/>
    <property type="match status" value="1"/>
</dbReference>
<name>A0A1H3H0E0_9BACT</name>